<organism evidence="7 8">
    <name type="scientific">Rhizobium quercicola</name>
    <dbReference type="NCBI Taxonomy" id="2901226"/>
    <lineage>
        <taxon>Bacteria</taxon>
        <taxon>Pseudomonadati</taxon>
        <taxon>Pseudomonadota</taxon>
        <taxon>Alphaproteobacteria</taxon>
        <taxon>Hyphomicrobiales</taxon>
        <taxon>Rhizobiaceae</taxon>
        <taxon>Rhizobium/Agrobacterium group</taxon>
        <taxon>Rhizobium</taxon>
    </lineage>
</organism>
<dbReference type="GO" id="GO:0005975">
    <property type="term" value="P:carbohydrate metabolic process"/>
    <property type="evidence" value="ECO:0007669"/>
    <property type="project" value="InterPro"/>
</dbReference>
<feature type="domain" description="NodB homology" evidence="6">
    <location>
        <begin position="93"/>
        <end position="343"/>
    </location>
</feature>
<sequence length="343" mass="36826">MKRLIKRGVIAGGLAVARGLSAAGLMRGARGRGAIFTLHHVRPFSAAMFSPNAHLEITPQSLDAAIVRLRRDGYRFLALADLPAHLAGDDRSPVAVFTLDDAYRDNLDHAAPVFAHHGVPFTVFATEGFVTRTRSLWWETLAVLLQAKPRLTFDFGAGPERLHLQTLPQMQAAFTRFADFVHAVDEATAVADIDRLARAEGLDPLSLTDRLTLDAAGLGVLARQPGAAIGAHTVSHRALARLSDAEADDEIVRSVEAVAAVTGVRPTTFAYPYGDARAVSPRDMRLARRHGLVAVTTRPGTLARDADLTALPRISLNGHFQTPDHVAALASGIPFRLMRAASA</sequence>
<protein>
    <recommendedName>
        <fullName evidence="3">Chitooligosaccharide deacetylase</fullName>
    </recommendedName>
    <alternativeName>
        <fullName evidence="5">Nodulation protein B</fullName>
    </alternativeName>
</protein>
<dbReference type="Pfam" id="PF01522">
    <property type="entry name" value="Polysacc_deac_1"/>
    <property type="match status" value="1"/>
</dbReference>
<name>A0A9X1T1V5_9HYPH</name>
<dbReference type="AlphaFoldDB" id="A0A9X1T1V5"/>
<dbReference type="PANTHER" id="PTHR34216">
    <property type="match status" value="1"/>
</dbReference>
<evidence type="ECO:0000259" key="6">
    <source>
        <dbReference type="PROSITE" id="PS51677"/>
    </source>
</evidence>
<dbReference type="PROSITE" id="PS51677">
    <property type="entry name" value="NODB"/>
    <property type="match status" value="1"/>
</dbReference>
<comment type="function">
    <text evidence="1">Is involved in generating a small heat-stable compound (Nod), an acylated oligomer of N-acetylglucosamine, that stimulates mitosis in various plant protoplasts.</text>
</comment>
<proteinExistence type="inferred from homology"/>
<accession>A0A9X1T1V5</accession>
<dbReference type="InterPro" id="IPR002509">
    <property type="entry name" value="NODB_dom"/>
</dbReference>
<evidence type="ECO:0000256" key="2">
    <source>
        <dbReference type="ARBA" id="ARBA00010973"/>
    </source>
</evidence>
<evidence type="ECO:0000256" key="4">
    <source>
        <dbReference type="ARBA" id="ARBA00022729"/>
    </source>
</evidence>
<dbReference type="SUPFAM" id="SSF88713">
    <property type="entry name" value="Glycoside hydrolase/deacetylase"/>
    <property type="match status" value="1"/>
</dbReference>
<evidence type="ECO:0000256" key="5">
    <source>
        <dbReference type="ARBA" id="ARBA00032976"/>
    </source>
</evidence>
<dbReference type="InterPro" id="IPR011330">
    <property type="entry name" value="Glyco_hydro/deAcase_b/a-brl"/>
</dbReference>
<dbReference type="Gene3D" id="3.20.20.370">
    <property type="entry name" value="Glycoside hydrolase/deacetylase"/>
    <property type="match status" value="1"/>
</dbReference>
<dbReference type="PANTHER" id="PTHR34216:SF7">
    <property type="entry name" value="POLY-BETA-1,6-N-ACETYL-D-GLUCOSAMINE N-DEACETYLASE"/>
    <property type="match status" value="1"/>
</dbReference>
<dbReference type="EMBL" id="JAJOZR010000012">
    <property type="protein sequence ID" value="MCD7110937.1"/>
    <property type="molecule type" value="Genomic_DNA"/>
</dbReference>
<keyword evidence="4" id="KW-0732">Signal</keyword>
<dbReference type="Proteomes" id="UP001139089">
    <property type="component" value="Unassembled WGS sequence"/>
</dbReference>
<evidence type="ECO:0000313" key="7">
    <source>
        <dbReference type="EMBL" id="MCD7110937.1"/>
    </source>
</evidence>
<dbReference type="GO" id="GO:0016810">
    <property type="term" value="F:hydrolase activity, acting on carbon-nitrogen (but not peptide) bonds"/>
    <property type="evidence" value="ECO:0007669"/>
    <property type="project" value="InterPro"/>
</dbReference>
<evidence type="ECO:0000256" key="3">
    <source>
        <dbReference type="ARBA" id="ARBA00020071"/>
    </source>
</evidence>
<evidence type="ECO:0000313" key="8">
    <source>
        <dbReference type="Proteomes" id="UP001139089"/>
    </source>
</evidence>
<reference evidence="7" key="1">
    <citation type="submission" date="2021-12" db="EMBL/GenBank/DDBJ databases">
        <authorList>
            <person name="Li Y."/>
        </authorList>
    </citation>
    <scope>NUCLEOTIDE SEQUENCE</scope>
    <source>
        <strain evidence="7">DKSPLA3</strain>
    </source>
</reference>
<dbReference type="InterPro" id="IPR051398">
    <property type="entry name" value="Polysacch_Deacetylase"/>
</dbReference>
<keyword evidence="8" id="KW-1185">Reference proteome</keyword>
<evidence type="ECO:0000256" key="1">
    <source>
        <dbReference type="ARBA" id="ARBA00003236"/>
    </source>
</evidence>
<dbReference type="RefSeq" id="WP_231816064.1">
    <property type="nucleotide sequence ID" value="NZ_JAJOZR010000012.1"/>
</dbReference>
<comment type="caution">
    <text evidence="7">The sequence shown here is derived from an EMBL/GenBank/DDBJ whole genome shotgun (WGS) entry which is preliminary data.</text>
</comment>
<comment type="similarity">
    <text evidence="2">Belongs to the polysaccharide deacetylase family.</text>
</comment>
<gene>
    <name evidence="7" type="ORF">LRX75_18035</name>
</gene>